<proteinExistence type="inferred from homology"/>
<feature type="region of interest" description="Disordered" evidence="14">
    <location>
        <begin position="280"/>
        <end position="300"/>
    </location>
</feature>
<dbReference type="Pfam" id="PF00905">
    <property type="entry name" value="Transpeptidase"/>
    <property type="match status" value="1"/>
</dbReference>
<dbReference type="Pfam" id="PF03717">
    <property type="entry name" value="PBP_dimer"/>
    <property type="match status" value="1"/>
</dbReference>
<evidence type="ECO:0000256" key="11">
    <source>
        <dbReference type="ARBA" id="ARBA00023136"/>
    </source>
</evidence>
<feature type="domain" description="Penicillin-binding protein dimerisation" evidence="17">
    <location>
        <begin position="59"/>
        <end position="285"/>
    </location>
</feature>
<evidence type="ECO:0000256" key="1">
    <source>
        <dbReference type="ARBA" id="ARBA00004167"/>
    </source>
</evidence>
<dbReference type="InterPro" id="IPR001460">
    <property type="entry name" value="PCN-bd_Tpept"/>
</dbReference>
<evidence type="ECO:0000259" key="17">
    <source>
        <dbReference type="Pfam" id="PF03717"/>
    </source>
</evidence>
<name>A0ABS2SSZ2_9BACI</name>
<comment type="subcellular location">
    <subcellularLocation>
        <location evidence="2">Cell membrane</location>
    </subcellularLocation>
    <subcellularLocation>
        <location evidence="1">Membrane</location>
        <topology evidence="1">Single-pass membrane protein</topology>
    </subcellularLocation>
</comment>
<dbReference type="Proteomes" id="UP001179280">
    <property type="component" value="Unassembled WGS sequence"/>
</dbReference>
<evidence type="ECO:0000256" key="3">
    <source>
        <dbReference type="ARBA" id="ARBA00004752"/>
    </source>
</evidence>
<evidence type="ECO:0000313" key="18">
    <source>
        <dbReference type="EMBL" id="MBM7838136.1"/>
    </source>
</evidence>
<organism evidence="18 19">
    <name type="scientific">Shouchella xiaoxiensis</name>
    <dbReference type="NCBI Taxonomy" id="766895"/>
    <lineage>
        <taxon>Bacteria</taxon>
        <taxon>Bacillati</taxon>
        <taxon>Bacillota</taxon>
        <taxon>Bacilli</taxon>
        <taxon>Bacillales</taxon>
        <taxon>Bacillaceae</taxon>
        <taxon>Shouchella</taxon>
    </lineage>
</organism>
<accession>A0ABS2SSZ2</accession>
<feature type="transmembrane region" description="Helical" evidence="15">
    <location>
        <begin position="12"/>
        <end position="32"/>
    </location>
</feature>
<dbReference type="InterPro" id="IPR050515">
    <property type="entry name" value="Beta-lactam/transpept"/>
</dbReference>
<evidence type="ECO:0000256" key="5">
    <source>
        <dbReference type="ARBA" id="ARBA00012448"/>
    </source>
</evidence>
<dbReference type="Gene3D" id="3.90.1310.10">
    <property type="entry name" value="Penicillin-binding protein 2a (Domain 2)"/>
    <property type="match status" value="1"/>
</dbReference>
<dbReference type="InterPro" id="IPR036138">
    <property type="entry name" value="PBP_dimer_sf"/>
</dbReference>
<sequence>MVDSKNQKSQQLSLRLNILFVFVFILFSALILRLGVVQIVNGEDYEEELTHVSNQTALIDAPRGKMFDAYNNVVVDNSLEISVTYTNPGSHKTSEMIELAELLSEYIEVDTENLRTRDLQEYYYTILKPEERKALIEDIEYDEDDETTEYQRMIAQISEEMVSGYSAEEEQVIAIFSHMLRGSSGSPQRIKQSITTEEAHLLSEHLDRLPYIDLQRDSSREYVYGNTLKSLFGRVGSIPSETVDQYLTKGYKRSDLIGVSNLEGNYEEVLRGQKAEISRTRTREGAGPMEQEVEEKPGSRGNDLVLSIDMEYQQLADEILETHVTRNRGIFERDASAYAVVMNPKTGDVLAMSGYQDIVGGNTDFNPLGTVNNVYETGSAIKAASVLVGLETGVVNPGTVVNDRPLEFRGTPTKRSVVNMGRVDMGAAMERSSNIYMFEIAMRMANYEYDNSLTKGQRTLFTEAKANEVLDKTRYYFNQFGLGTETGIDLPREETGLSPLTVVEPGNSLDFMIGQYDTYSTMQLAQYISTIANDGVRMRPRLVQEILEPTTNGEEKIVIQSNPPEVLNKIDMSEEHINFVQSTLRRVVTGQRGTARNIKTDVPIAAKTGTSQSKITIGEGDNRRQVDVNNLSFVGYAPYDDPEIAFAVITPSAARVPTGQATSKISELISQELVNSYFELKENRSGPQSVDSVIDEVDLFDE</sequence>
<dbReference type="Gene3D" id="3.40.710.10">
    <property type="entry name" value="DD-peptidase/beta-lactamase superfamily"/>
    <property type="match status" value="1"/>
</dbReference>
<dbReference type="RefSeq" id="WP_204465272.1">
    <property type="nucleotide sequence ID" value="NZ_JAFBCV010000003.1"/>
</dbReference>
<dbReference type="SUPFAM" id="SSF56519">
    <property type="entry name" value="Penicillin binding protein dimerisation domain"/>
    <property type="match status" value="1"/>
</dbReference>
<dbReference type="PANTHER" id="PTHR30627">
    <property type="entry name" value="PEPTIDOGLYCAN D,D-TRANSPEPTIDASE"/>
    <property type="match status" value="1"/>
</dbReference>
<evidence type="ECO:0000256" key="14">
    <source>
        <dbReference type="SAM" id="MobiDB-lite"/>
    </source>
</evidence>
<gene>
    <name evidence="18" type="ORF">JOC54_001367</name>
</gene>
<evidence type="ECO:0000256" key="8">
    <source>
        <dbReference type="ARBA" id="ARBA00022960"/>
    </source>
</evidence>
<dbReference type="InterPro" id="IPR005311">
    <property type="entry name" value="PBP_dimer"/>
</dbReference>
<dbReference type="Gene3D" id="1.10.10.1230">
    <property type="entry name" value="Penicillin-binding protein, N-terminal non-catalytic domain, head sub-domain"/>
    <property type="match status" value="1"/>
</dbReference>
<evidence type="ECO:0000259" key="16">
    <source>
        <dbReference type="Pfam" id="PF00905"/>
    </source>
</evidence>
<comment type="pathway">
    <text evidence="3">Cell wall biogenesis; peptidoglycan biosynthesis.</text>
</comment>
<evidence type="ECO:0000256" key="7">
    <source>
        <dbReference type="ARBA" id="ARBA00022692"/>
    </source>
</evidence>
<dbReference type="GO" id="GO:0051301">
    <property type="term" value="P:cell division"/>
    <property type="evidence" value="ECO:0007669"/>
    <property type="project" value="UniProtKB-KW"/>
</dbReference>
<protein>
    <recommendedName>
        <fullName evidence="5">serine-type D-Ala-D-Ala carboxypeptidase</fullName>
        <ecNumber evidence="5">3.4.16.4</ecNumber>
    </recommendedName>
</protein>
<keyword evidence="11 15" id="KW-0472">Membrane</keyword>
<reference evidence="18" key="1">
    <citation type="submission" date="2021-01" db="EMBL/GenBank/DDBJ databases">
        <title>Genomic Encyclopedia of Type Strains, Phase IV (KMG-IV): sequencing the most valuable type-strain genomes for metagenomic binning, comparative biology and taxonomic classification.</title>
        <authorList>
            <person name="Goeker M."/>
        </authorList>
    </citation>
    <scope>NUCLEOTIDE SEQUENCE</scope>
    <source>
        <strain evidence="18">DSM 21943</strain>
    </source>
</reference>
<keyword evidence="8" id="KW-0133">Cell shape</keyword>
<comment type="similarity">
    <text evidence="4">Belongs to the transpeptidase family.</text>
</comment>
<dbReference type="EC" id="3.4.16.4" evidence="5"/>
<evidence type="ECO:0000256" key="2">
    <source>
        <dbReference type="ARBA" id="ARBA00004236"/>
    </source>
</evidence>
<feature type="domain" description="Penicillin-binding protein transpeptidase" evidence="16">
    <location>
        <begin position="338"/>
        <end position="669"/>
    </location>
</feature>
<keyword evidence="18" id="KW-0132">Cell division</keyword>
<keyword evidence="10 15" id="KW-1133">Transmembrane helix</keyword>
<keyword evidence="7 15" id="KW-0812">Transmembrane</keyword>
<evidence type="ECO:0000256" key="6">
    <source>
        <dbReference type="ARBA" id="ARBA00022475"/>
    </source>
</evidence>
<keyword evidence="18" id="KW-0131">Cell cycle</keyword>
<evidence type="ECO:0000313" key="19">
    <source>
        <dbReference type="Proteomes" id="UP001179280"/>
    </source>
</evidence>
<dbReference type="InterPro" id="IPR012338">
    <property type="entry name" value="Beta-lactam/transpept-like"/>
</dbReference>
<dbReference type="EMBL" id="JAFBCV010000003">
    <property type="protein sequence ID" value="MBM7838136.1"/>
    <property type="molecule type" value="Genomic_DNA"/>
</dbReference>
<evidence type="ECO:0000256" key="9">
    <source>
        <dbReference type="ARBA" id="ARBA00022984"/>
    </source>
</evidence>
<comment type="catalytic activity">
    <reaction evidence="13">
        <text>Preferential cleavage: (Ac)2-L-Lys-D-Ala-|-D-Ala. Also transpeptidation of peptidyl-alanyl moieties that are N-acyl substituents of D-alanine.</text>
        <dbReference type="EC" id="3.4.16.4"/>
    </reaction>
</comment>
<keyword evidence="6" id="KW-1003">Cell membrane</keyword>
<evidence type="ECO:0000256" key="10">
    <source>
        <dbReference type="ARBA" id="ARBA00022989"/>
    </source>
</evidence>
<evidence type="ECO:0000256" key="4">
    <source>
        <dbReference type="ARBA" id="ARBA00007171"/>
    </source>
</evidence>
<evidence type="ECO:0000256" key="12">
    <source>
        <dbReference type="ARBA" id="ARBA00023316"/>
    </source>
</evidence>
<keyword evidence="9" id="KW-0573">Peptidoglycan synthesis</keyword>
<comment type="caution">
    <text evidence="18">The sequence shown here is derived from an EMBL/GenBank/DDBJ whole genome shotgun (WGS) entry which is preliminary data.</text>
</comment>
<evidence type="ECO:0000256" key="13">
    <source>
        <dbReference type="ARBA" id="ARBA00034000"/>
    </source>
</evidence>
<keyword evidence="12" id="KW-0961">Cell wall biogenesis/degradation</keyword>
<keyword evidence="19" id="KW-1185">Reference proteome</keyword>
<dbReference type="SUPFAM" id="SSF56601">
    <property type="entry name" value="beta-lactamase/transpeptidase-like"/>
    <property type="match status" value="1"/>
</dbReference>
<evidence type="ECO:0000256" key="15">
    <source>
        <dbReference type="SAM" id="Phobius"/>
    </source>
</evidence>
<dbReference type="PANTHER" id="PTHR30627:SF2">
    <property type="entry name" value="PEPTIDOGLYCAN D,D-TRANSPEPTIDASE MRDA"/>
    <property type="match status" value="1"/>
</dbReference>